<proteinExistence type="predicted"/>
<sequence length="148" mass="16633">AKLLRDLLPDSNEARLSHCELIFQAYGDKQIDRTILEAVLKMLSGIENEGPVESALLLYRARAMRLLGQPKAARAICQDAMRKKKDRPAGLLRAIRLERALCFRDLGRQEGLKPAQQKSALDMARVQLNHLYGETPEDQEVLAALETI</sequence>
<feature type="non-terminal residue" evidence="1">
    <location>
        <position position="1"/>
    </location>
</feature>
<dbReference type="AlphaFoldDB" id="A0A0F9EAX3"/>
<evidence type="ECO:0000313" key="1">
    <source>
        <dbReference type="EMBL" id="KKL63336.1"/>
    </source>
</evidence>
<evidence type="ECO:0008006" key="2">
    <source>
        <dbReference type="Google" id="ProtNLM"/>
    </source>
</evidence>
<name>A0A0F9EAX3_9ZZZZ</name>
<gene>
    <name evidence="1" type="ORF">LCGC14_2176170</name>
</gene>
<accession>A0A0F9EAX3</accession>
<protein>
    <recommendedName>
        <fullName evidence="2">Bacterial transcriptional activator domain-containing protein</fullName>
    </recommendedName>
</protein>
<comment type="caution">
    <text evidence="1">The sequence shown here is derived from an EMBL/GenBank/DDBJ whole genome shotgun (WGS) entry which is preliminary data.</text>
</comment>
<dbReference type="EMBL" id="LAZR01028207">
    <property type="protein sequence ID" value="KKL63336.1"/>
    <property type="molecule type" value="Genomic_DNA"/>
</dbReference>
<organism evidence="1">
    <name type="scientific">marine sediment metagenome</name>
    <dbReference type="NCBI Taxonomy" id="412755"/>
    <lineage>
        <taxon>unclassified sequences</taxon>
        <taxon>metagenomes</taxon>
        <taxon>ecological metagenomes</taxon>
    </lineage>
</organism>
<reference evidence="1" key="1">
    <citation type="journal article" date="2015" name="Nature">
        <title>Complex archaea that bridge the gap between prokaryotes and eukaryotes.</title>
        <authorList>
            <person name="Spang A."/>
            <person name="Saw J.H."/>
            <person name="Jorgensen S.L."/>
            <person name="Zaremba-Niedzwiedzka K."/>
            <person name="Martijn J."/>
            <person name="Lind A.E."/>
            <person name="van Eijk R."/>
            <person name="Schleper C."/>
            <person name="Guy L."/>
            <person name="Ettema T.J."/>
        </authorList>
    </citation>
    <scope>NUCLEOTIDE SEQUENCE</scope>
</reference>